<dbReference type="PANTHER" id="PTHR44394:SF1">
    <property type="entry name" value="BETA-ALANINE-ACTIVATING ENZYME"/>
    <property type="match status" value="1"/>
</dbReference>
<dbReference type="AlphaFoldDB" id="A0AAN5CGS3"/>
<gene>
    <name evidence="1" type="ORF">PMAYCL1PPCAC_13774</name>
</gene>
<dbReference type="InterPro" id="IPR052091">
    <property type="entry name" value="Beta-ala_Activ/Resist"/>
</dbReference>
<feature type="non-terminal residue" evidence="1">
    <location>
        <position position="1"/>
    </location>
</feature>
<proteinExistence type="predicted"/>
<evidence type="ECO:0000313" key="1">
    <source>
        <dbReference type="EMBL" id="GMR43579.1"/>
    </source>
</evidence>
<dbReference type="PANTHER" id="PTHR44394">
    <property type="entry name" value="BETA-ALANINE-ACTIVATING ENZYME"/>
    <property type="match status" value="1"/>
</dbReference>
<dbReference type="EMBL" id="BTRK01000003">
    <property type="protein sequence ID" value="GMR43579.1"/>
    <property type="molecule type" value="Genomic_DNA"/>
</dbReference>
<comment type="caution">
    <text evidence="1">The sequence shown here is derived from an EMBL/GenBank/DDBJ whole genome shotgun (WGS) entry which is preliminary data.</text>
</comment>
<dbReference type="GO" id="GO:0043041">
    <property type="term" value="P:amino acid activation for nonribosomal peptide biosynthetic process"/>
    <property type="evidence" value="ECO:0007669"/>
    <property type="project" value="TreeGrafter"/>
</dbReference>
<accession>A0AAN5CGS3</accession>
<dbReference type="Proteomes" id="UP001328107">
    <property type="component" value="Unassembled WGS sequence"/>
</dbReference>
<evidence type="ECO:0000313" key="2">
    <source>
        <dbReference type="Proteomes" id="UP001328107"/>
    </source>
</evidence>
<sequence length="83" mass="9111">GDQRSIISEEWSHPMEKCVDAAPLIVQRQSSILIVIGSHSGLVVCMEEKEGEGFATLKWFSRLSHRVETAAVRVGEEKTAVCG</sequence>
<name>A0AAN5CGS3_9BILA</name>
<protein>
    <submittedName>
        <fullName evidence="1">Uncharacterized protein</fullName>
    </submittedName>
</protein>
<organism evidence="1 2">
    <name type="scientific">Pristionchus mayeri</name>
    <dbReference type="NCBI Taxonomy" id="1317129"/>
    <lineage>
        <taxon>Eukaryota</taxon>
        <taxon>Metazoa</taxon>
        <taxon>Ecdysozoa</taxon>
        <taxon>Nematoda</taxon>
        <taxon>Chromadorea</taxon>
        <taxon>Rhabditida</taxon>
        <taxon>Rhabditina</taxon>
        <taxon>Diplogasteromorpha</taxon>
        <taxon>Diplogasteroidea</taxon>
        <taxon>Neodiplogasteridae</taxon>
        <taxon>Pristionchus</taxon>
    </lineage>
</organism>
<keyword evidence="2" id="KW-1185">Reference proteome</keyword>
<reference evidence="2" key="1">
    <citation type="submission" date="2022-10" db="EMBL/GenBank/DDBJ databases">
        <title>Genome assembly of Pristionchus species.</title>
        <authorList>
            <person name="Yoshida K."/>
            <person name="Sommer R.J."/>
        </authorList>
    </citation>
    <scope>NUCLEOTIDE SEQUENCE [LARGE SCALE GENOMIC DNA]</scope>
    <source>
        <strain evidence="2">RS5460</strain>
    </source>
</reference>